<feature type="domain" description="Cytochrome c-552/4" evidence="4">
    <location>
        <begin position="57"/>
        <end position="80"/>
    </location>
</feature>
<dbReference type="RefSeq" id="WP_386076246.1">
    <property type="nucleotide sequence ID" value="NZ_JBHTJT010000038.1"/>
</dbReference>
<feature type="chain" id="PRO_5046951264" evidence="3">
    <location>
        <begin position="39"/>
        <end position="670"/>
    </location>
</feature>
<dbReference type="PANTHER" id="PTHR35038:SF8">
    <property type="entry name" value="C-TYPE POLYHEME CYTOCHROME OMCC"/>
    <property type="match status" value="1"/>
</dbReference>
<protein>
    <submittedName>
        <fullName evidence="5">Multiheme c-type cytochrome</fullName>
    </submittedName>
</protein>
<sequence length="670" mass="72602">MRSKAVKGVVMMDPATRLGTAPLWLACAWLAGALAVTAQDQPESPAVEPPAYVGTMACAECHTAEFESWTGSHHDLAWTEPTAENILGDFDDVTFEHQGVTTTFSREGDQFFIESDGPDGALTRWPVAGVIGITPLQQYFVETEPGRMQSFDIPWDVIENRWYHMYPEEHLPAGDGFHWTGPYKNWNARCAECHATDFQRNYDLQTGSYASTASEIGVGCEACHGPGSAHLDWAAAVDAGTEFEVPPALSPTGFTVDYAASDAETEMQQCASCHSRRGTYLGGSPLPGTPFHDAYRLSTLRDPLYHADGQIRDEVYVYGSFLQSKMYAAGVQCSDCHDVHSATHYNEGNDVCATCHSPAGNPDFPTLKLAEYDSPEHHFHPEDSEGAQCVSCHMIERVYMGVDGRHDHSFRVPRPDLTIAVGTPNACTDCHAEEGPYWAQEELDKRFPNSAYRGDHFALAFDAAFKGEAGMGDTLVSIALSPSMPGIVRATALELLAPQATPEQAEQLALLLEDADPMVRTHAVSLQRVAAPTDMVVRILPRLSDESRSVRIAAAREMLAAPIAHLPDANARALAGAMGEWQSSLANTADFPETQLVLGGIALTTRNLEGAISAFGEATRLDPQLVAAWSMLVRLRAASGDEDGAREVLTEALSLNPEDPTLLGLEAQLP</sequence>
<dbReference type="SUPFAM" id="SSF48371">
    <property type="entry name" value="ARM repeat"/>
    <property type="match status" value="1"/>
</dbReference>
<dbReference type="Gene3D" id="1.25.40.10">
    <property type="entry name" value="Tetratricopeptide repeat domain"/>
    <property type="match status" value="1"/>
</dbReference>
<organism evidence="5 6">
    <name type="scientific">Tropicimonas aquimaris</name>
    <dbReference type="NCBI Taxonomy" id="914152"/>
    <lineage>
        <taxon>Bacteria</taxon>
        <taxon>Pseudomonadati</taxon>
        <taxon>Pseudomonadota</taxon>
        <taxon>Alphaproteobacteria</taxon>
        <taxon>Rhodobacterales</taxon>
        <taxon>Roseobacteraceae</taxon>
        <taxon>Tropicimonas</taxon>
    </lineage>
</organism>
<dbReference type="InterPro" id="IPR036280">
    <property type="entry name" value="Multihaem_cyt_sf"/>
</dbReference>
<proteinExistence type="predicted"/>
<dbReference type="InterPro" id="IPR011989">
    <property type="entry name" value="ARM-like"/>
</dbReference>
<keyword evidence="2" id="KW-0802">TPR repeat</keyword>
<dbReference type="InterPro" id="IPR016024">
    <property type="entry name" value="ARM-type_fold"/>
</dbReference>
<dbReference type="InterPro" id="IPR051829">
    <property type="entry name" value="Multiheme_Cytochr_ET"/>
</dbReference>
<comment type="caution">
    <text evidence="5">The sequence shown here is derived from an EMBL/GenBank/DDBJ whole genome shotgun (WGS) entry which is preliminary data.</text>
</comment>
<dbReference type="Pfam" id="PF14559">
    <property type="entry name" value="TPR_19"/>
    <property type="match status" value="1"/>
</dbReference>
<dbReference type="SUPFAM" id="SSF48452">
    <property type="entry name" value="TPR-like"/>
    <property type="match status" value="1"/>
</dbReference>
<evidence type="ECO:0000313" key="6">
    <source>
        <dbReference type="Proteomes" id="UP001597108"/>
    </source>
</evidence>
<dbReference type="EMBL" id="JBHTJT010000038">
    <property type="protein sequence ID" value="MFD0981327.1"/>
    <property type="molecule type" value="Genomic_DNA"/>
</dbReference>
<dbReference type="Pfam" id="PF13435">
    <property type="entry name" value="Cytochrome_C554"/>
    <property type="match status" value="2"/>
</dbReference>
<dbReference type="Gene3D" id="1.25.10.10">
    <property type="entry name" value="Leucine-rich Repeat Variant"/>
    <property type="match status" value="1"/>
</dbReference>
<dbReference type="InterPro" id="IPR023155">
    <property type="entry name" value="Cyt_c-552/4"/>
</dbReference>
<reference evidence="6" key="1">
    <citation type="journal article" date="2019" name="Int. J. Syst. Evol. Microbiol.">
        <title>The Global Catalogue of Microorganisms (GCM) 10K type strain sequencing project: providing services to taxonomists for standard genome sequencing and annotation.</title>
        <authorList>
            <consortium name="The Broad Institute Genomics Platform"/>
            <consortium name="The Broad Institute Genome Sequencing Center for Infectious Disease"/>
            <person name="Wu L."/>
            <person name="Ma J."/>
        </authorList>
    </citation>
    <scope>NUCLEOTIDE SEQUENCE [LARGE SCALE GENOMIC DNA]</scope>
    <source>
        <strain evidence="6">CCUG 60524</strain>
    </source>
</reference>
<accession>A0ABW3IT50</accession>
<evidence type="ECO:0000256" key="3">
    <source>
        <dbReference type="SAM" id="SignalP"/>
    </source>
</evidence>
<evidence type="ECO:0000259" key="4">
    <source>
        <dbReference type="Pfam" id="PF13435"/>
    </source>
</evidence>
<evidence type="ECO:0000313" key="5">
    <source>
        <dbReference type="EMBL" id="MFD0981327.1"/>
    </source>
</evidence>
<name>A0ABW3IT50_9RHOB</name>
<dbReference type="PROSITE" id="PS50005">
    <property type="entry name" value="TPR"/>
    <property type="match status" value="2"/>
</dbReference>
<feature type="signal peptide" evidence="3">
    <location>
        <begin position="1"/>
        <end position="38"/>
    </location>
</feature>
<gene>
    <name evidence="5" type="ORF">ACFQ2S_16950</name>
</gene>
<dbReference type="Proteomes" id="UP001597108">
    <property type="component" value="Unassembled WGS sequence"/>
</dbReference>
<feature type="repeat" description="TPR" evidence="2">
    <location>
        <begin position="626"/>
        <end position="659"/>
    </location>
</feature>
<dbReference type="InterPro" id="IPR019734">
    <property type="entry name" value="TPR_rpt"/>
</dbReference>
<feature type="domain" description="Cytochrome c-552/4" evidence="4">
    <location>
        <begin position="187"/>
        <end position="225"/>
    </location>
</feature>
<dbReference type="CDD" id="cd08168">
    <property type="entry name" value="Cytochrom_C3"/>
    <property type="match status" value="1"/>
</dbReference>
<keyword evidence="6" id="KW-1185">Reference proteome</keyword>
<dbReference type="SUPFAM" id="SSF48695">
    <property type="entry name" value="Multiheme cytochromes"/>
    <property type="match status" value="1"/>
</dbReference>
<dbReference type="PANTHER" id="PTHR35038">
    <property type="entry name" value="DISSIMILATORY SULFITE REDUCTASE SIRA"/>
    <property type="match status" value="1"/>
</dbReference>
<dbReference type="InterPro" id="IPR011990">
    <property type="entry name" value="TPR-like_helical_dom_sf"/>
</dbReference>
<dbReference type="Gene3D" id="1.10.1130.10">
    <property type="entry name" value="Flavocytochrome C3, Chain A"/>
    <property type="match status" value="2"/>
</dbReference>
<keyword evidence="1 3" id="KW-0732">Signal</keyword>
<evidence type="ECO:0000256" key="2">
    <source>
        <dbReference type="PROSITE-ProRule" id="PRU00339"/>
    </source>
</evidence>
<feature type="repeat" description="TPR" evidence="2">
    <location>
        <begin position="592"/>
        <end position="625"/>
    </location>
</feature>
<evidence type="ECO:0000256" key="1">
    <source>
        <dbReference type="ARBA" id="ARBA00022729"/>
    </source>
</evidence>